<organism evidence="1 2">
    <name type="scientific">Bifidobacterium pseudolongum subsp. globosum</name>
    <dbReference type="NCBI Taxonomy" id="1690"/>
    <lineage>
        <taxon>Bacteria</taxon>
        <taxon>Bacillati</taxon>
        <taxon>Actinomycetota</taxon>
        <taxon>Actinomycetes</taxon>
        <taxon>Bifidobacteriales</taxon>
        <taxon>Bifidobacteriaceae</taxon>
        <taxon>Bifidobacterium</taxon>
    </lineage>
</organism>
<name>A0A4Q5AVA1_9BIFI</name>
<evidence type="ECO:0000313" key="1">
    <source>
        <dbReference type="EMBL" id="RYQ36536.1"/>
    </source>
</evidence>
<evidence type="ECO:0000313" key="2">
    <source>
        <dbReference type="Proteomes" id="UP000292382"/>
    </source>
</evidence>
<dbReference type="AlphaFoldDB" id="A0A4Q5AVA1"/>
<reference evidence="1 2" key="1">
    <citation type="submission" date="2018-12" db="EMBL/GenBank/DDBJ databases">
        <title>Unveiling genomic diversity among members of the Bifidobacterium pseudolongum species, a widely distributed gut commensal of the animal kingdom.</title>
        <authorList>
            <person name="Lugli G.A."/>
            <person name="Duranti S."/>
            <person name="Albert K."/>
            <person name="Mancabelli L."/>
            <person name="Napoli S."/>
            <person name="Viappiani A."/>
            <person name="Anzalone R."/>
            <person name="Longhi G."/>
            <person name="Milani C."/>
            <person name="Turroni F."/>
            <person name="Alessandri G."/>
            <person name="Sela D.A."/>
            <person name="Van Sinderen D."/>
            <person name="Ventura M."/>
        </authorList>
    </citation>
    <scope>NUCLEOTIDE SEQUENCE [LARGE SCALE GENOMIC DNA]</scope>
    <source>
        <strain evidence="1 2">2003B</strain>
    </source>
</reference>
<accession>A0A4Q5AVA1</accession>
<dbReference type="RefSeq" id="WP_129966883.1">
    <property type="nucleotide sequence ID" value="NZ_RYUW01000012.1"/>
</dbReference>
<sequence length="200" mass="21789">MEITETELREMACTPWHDLTAGQQRVVLAHLYGHGKSTARTGLRDALSMNPTRTAMELWEIQQAAGAEQSTGVHQPDTDIQPAAAGAVTADNAATWAAVTPVRWEPGMLVEKLPEDLHHARVAVSDAQKTADAARAHPGRWVVYGVSDGEHARRIALEKVRRVARAKTSAFAPAASFEAQAREVEPGRYVVFCRYVGAEQ</sequence>
<protein>
    <submittedName>
        <fullName evidence="1">Uncharacterized protein</fullName>
    </submittedName>
</protein>
<comment type="caution">
    <text evidence="1">The sequence shown here is derived from an EMBL/GenBank/DDBJ whole genome shotgun (WGS) entry which is preliminary data.</text>
</comment>
<dbReference type="EMBL" id="RYUW01000012">
    <property type="protein sequence ID" value="RYQ36536.1"/>
    <property type="molecule type" value="Genomic_DNA"/>
</dbReference>
<dbReference type="Proteomes" id="UP000292382">
    <property type="component" value="Unassembled WGS sequence"/>
</dbReference>
<proteinExistence type="predicted"/>
<gene>
    <name evidence="1" type="ORF">PG2003B_1033</name>
</gene>